<keyword evidence="3" id="KW-0964">Secreted</keyword>
<dbReference type="GO" id="GO:0016042">
    <property type="term" value="P:lipid catabolic process"/>
    <property type="evidence" value="ECO:0007669"/>
    <property type="project" value="UniProtKB-KW"/>
</dbReference>
<evidence type="ECO:0000256" key="2">
    <source>
        <dbReference type="ARBA" id="ARBA00008668"/>
    </source>
</evidence>
<evidence type="ECO:0000256" key="6">
    <source>
        <dbReference type="ARBA" id="ARBA00022963"/>
    </source>
</evidence>
<dbReference type="GO" id="GO:0016788">
    <property type="term" value="F:hydrolase activity, acting on ester bonds"/>
    <property type="evidence" value="ECO:0007669"/>
    <property type="project" value="InterPro"/>
</dbReference>
<keyword evidence="6" id="KW-0442">Lipid degradation</keyword>
<dbReference type="Proteomes" id="UP001168098">
    <property type="component" value="Unassembled WGS sequence"/>
</dbReference>
<organism evidence="9 10">
    <name type="scientific">Vitis rotundifolia</name>
    <name type="common">Muscadine grape</name>
    <dbReference type="NCBI Taxonomy" id="103349"/>
    <lineage>
        <taxon>Eukaryota</taxon>
        <taxon>Viridiplantae</taxon>
        <taxon>Streptophyta</taxon>
        <taxon>Embryophyta</taxon>
        <taxon>Tracheophyta</taxon>
        <taxon>Spermatophyta</taxon>
        <taxon>Magnoliopsida</taxon>
        <taxon>eudicotyledons</taxon>
        <taxon>Gunneridae</taxon>
        <taxon>Pentapetalae</taxon>
        <taxon>rosids</taxon>
        <taxon>Vitales</taxon>
        <taxon>Vitaceae</taxon>
        <taxon>Viteae</taxon>
        <taxon>Vitis</taxon>
    </lineage>
</organism>
<dbReference type="InterPro" id="IPR051238">
    <property type="entry name" value="GDSL_esterase/lipase"/>
</dbReference>
<keyword evidence="7" id="KW-0443">Lipid metabolism</keyword>
<dbReference type="Gene3D" id="3.40.50.1110">
    <property type="entry name" value="SGNH hydrolase"/>
    <property type="match status" value="1"/>
</dbReference>
<keyword evidence="5" id="KW-0378">Hydrolase</keyword>
<sequence>MGFSFMYFLLVCIFQCLFVPLVASQGQLAPALFIFGDSFFDSGNNNNRKTLAKANYPPYGIDFPSGVTGRFSNGLIITDYFALSLGLQISPPFLETEESVMKNFLEGFNYASASAGILPETGSALGRNLCMKKQVKLFRKTVRDYIPLHFTSSKELSNHLSKSIFAILIGGNDYANNYLQPQQYNSSSLYNPKQFGELLVKELGNHLKELYYLGARKFVVFEIAAIGCFPAILNKVKPKTRCVEDTNKLVSIFNKKLANELNLLSTILEGSTFTKAESYELTYNMLKHSARYEIHVAWLETMELDHASQIKGLAKTGTPISFGTHFTPPKRYTRLLEANVSMLLAFALPSIFSNSLKSPDQALDAPLKLSLTE</sequence>
<comment type="subcellular location">
    <subcellularLocation>
        <location evidence="1">Secreted</location>
    </subcellularLocation>
</comment>
<evidence type="ECO:0000256" key="7">
    <source>
        <dbReference type="ARBA" id="ARBA00023098"/>
    </source>
</evidence>
<evidence type="ECO:0000256" key="5">
    <source>
        <dbReference type="ARBA" id="ARBA00022801"/>
    </source>
</evidence>
<dbReference type="EMBL" id="JARBHA010000001">
    <property type="protein sequence ID" value="KAJ9709451.1"/>
    <property type="molecule type" value="Genomic_DNA"/>
</dbReference>
<proteinExistence type="inferred from homology"/>
<feature type="signal peptide" evidence="8">
    <location>
        <begin position="1"/>
        <end position="24"/>
    </location>
</feature>
<evidence type="ECO:0000313" key="9">
    <source>
        <dbReference type="EMBL" id="KAJ9709451.1"/>
    </source>
</evidence>
<dbReference type="PANTHER" id="PTHR45650:SF43">
    <property type="entry name" value="GDSL ESTERASE_LIPASE 7-LIKE"/>
    <property type="match status" value="1"/>
</dbReference>
<dbReference type="InterPro" id="IPR036514">
    <property type="entry name" value="SGNH_hydro_sf"/>
</dbReference>
<keyword evidence="4 8" id="KW-0732">Signal</keyword>
<comment type="caution">
    <text evidence="9">The sequence shown here is derived from an EMBL/GenBank/DDBJ whole genome shotgun (WGS) entry which is preliminary data.</text>
</comment>
<dbReference type="InterPro" id="IPR001087">
    <property type="entry name" value="GDSL"/>
</dbReference>
<dbReference type="Pfam" id="PF00657">
    <property type="entry name" value="Lipase_GDSL"/>
    <property type="match status" value="1"/>
</dbReference>
<evidence type="ECO:0000256" key="8">
    <source>
        <dbReference type="SAM" id="SignalP"/>
    </source>
</evidence>
<gene>
    <name evidence="9" type="ORF">PVL29_001096</name>
</gene>
<accession>A0AA39E4Q5</accession>
<feature type="chain" id="PRO_5041392328" description="GDSL esterase/lipase" evidence="8">
    <location>
        <begin position="25"/>
        <end position="373"/>
    </location>
</feature>
<evidence type="ECO:0000256" key="4">
    <source>
        <dbReference type="ARBA" id="ARBA00022729"/>
    </source>
</evidence>
<name>A0AA39E4Q5_VITRO</name>
<dbReference type="GO" id="GO:0005576">
    <property type="term" value="C:extracellular region"/>
    <property type="evidence" value="ECO:0007669"/>
    <property type="project" value="UniProtKB-SubCell"/>
</dbReference>
<dbReference type="AlphaFoldDB" id="A0AA39E4Q5"/>
<evidence type="ECO:0000313" key="10">
    <source>
        <dbReference type="Proteomes" id="UP001168098"/>
    </source>
</evidence>
<comment type="similarity">
    <text evidence="2">Belongs to the 'GDSL' lipolytic enzyme family.</text>
</comment>
<keyword evidence="10" id="KW-1185">Reference proteome</keyword>
<evidence type="ECO:0008006" key="11">
    <source>
        <dbReference type="Google" id="ProtNLM"/>
    </source>
</evidence>
<protein>
    <recommendedName>
        <fullName evidence="11">GDSL esterase/lipase</fullName>
    </recommendedName>
</protein>
<dbReference type="PANTHER" id="PTHR45650">
    <property type="entry name" value="GDSL-LIKE LIPASE/ACYLHYDROLASE-RELATED"/>
    <property type="match status" value="1"/>
</dbReference>
<evidence type="ECO:0000256" key="1">
    <source>
        <dbReference type="ARBA" id="ARBA00004613"/>
    </source>
</evidence>
<reference evidence="9 10" key="1">
    <citation type="journal article" date="2023" name="BMC Biotechnol.">
        <title>Vitis rotundifolia cv Carlos genome sequencing.</title>
        <authorList>
            <person name="Huff M."/>
            <person name="Hulse-Kemp A."/>
            <person name="Scheffler B."/>
            <person name="Youngblood R."/>
            <person name="Simpson S."/>
            <person name="Babiker E."/>
            <person name="Staton M."/>
        </authorList>
    </citation>
    <scope>NUCLEOTIDE SEQUENCE [LARGE SCALE GENOMIC DNA]</scope>
    <source>
        <tissue evidence="9">Leaf</tissue>
    </source>
</reference>
<evidence type="ECO:0000256" key="3">
    <source>
        <dbReference type="ARBA" id="ARBA00022525"/>
    </source>
</evidence>